<organism evidence="9 10">
    <name type="scientific">Parabacteroides acidifaciens</name>
    <dbReference type="NCBI Taxonomy" id="2290935"/>
    <lineage>
        <taxon>Bacteria</taxon>
        <taxon>Pseudomonadati</taxon>
        <taxon>Bacteroidota</taxon>
        <taxon>Bacteroidia</taxon>
        <taxon>Bacteroidales</taxon>
        <taxon>Tannerellaceae</taxon>
        <taxon>Parabacteroides</taxon>
    </lineage>
</organism>
<evidence type="ECO:0000256" key="1">
    <source>
        <dbReference type="ARBA" id="ARBA00007806"/>
    </source>
</evidence>
<comment type="caution">
    <text evidence="9">The sequence shown here is derived from an EMBL/GenBank/DDBJ whole genome shotgun (WGS) entry which is preliminary data.</text>
</comment>
<gene>
    <name evidence="9" type="ORF">DWU89_13550</name>
    <name evidence="8" type="ORF">H8784_13200</name>
</gene>
<dbReference type="SUPFAM" id="SSF51445">
    <property type="entry name" value="(Trans)glycosidases"/>
    <property type="match status" value="1"/>
</dbReference>
<accession>A0A3D8HDJ2</accession>
<evidence type="ECO:0000259" key="5">
    <source>
        <dbReference type="Pfam" id="PF13802"/>
    </source>
</evidence>
<evidence type="ECO:0000259" key="4">
    <source>
        <dbReference type="Pfam" id="PF01055"/>
    </source>
</evidence>
<keyword evidence="2" id="KW-0326">Glycosidase</keyword>
<dbReference type="Pfam" id="PF17137">
    <property type="entry name" value="DUF5110"/>
    <property type="match status" value="1"/>
</dbReference>
<dbReference type="EMBL" id="JACRTI010000034">
    <property type="protein sequence ID" value="MBC8602669.1"/>
    <property type="molecule type" value="Genomic_DNA"/>
</dbReference>
<dbReference type="InterPro" id="IPR000322">
    <property type="entry name" value="Glyco_hydro_31_TIM"/>
</dbReference>
<feature type="chain" id="PRO_5017675070" evidence="3">
    <location>
        <begin position="20"/>
        <end position="795"/>
    </location>
</feature>
<dbReference type="AlphaFoldDB" id="A0A3D8HDJ2"/>
<dbReference type="GO" id="GO:0004553">
    <property type="term" value="F:hydrolase activity, hydrolyzing O-glycosyl compounds"/>
    <property type="evidence" value="ECO:0007669"/>
    <property type="project" value="InterPro"/>
</dbReference>
<feature type="signal peptide" evidence="3">
    <location>
        <begin position="1"/>
        <end position="19"/>
    </location>
</feature>
<feature type="domain" description="Glycosyl hydrolase family 31 C-terminal" evidence="7">
    <location>
        <begin position="585"/>
        <end position="666"/>
    </location>
</feature>
<dbReference type="SUPFAM" id="SSF74650">
    <property type="entry name" value="Galactose mutarotase-like"/>
    <property type="match status" value="1"/>
</dbReference>
<evidence type="ECO:0000313" key="11">
    <source>
        <dbReference type="Proteomes" id="UP000629596"/>
    </source>
</evidence>
<dbReference type="Gene3D" id="3.20.20.80">
    <property type="entry name" value="Glycosidases"/>
    <property type="match status" value="1"/>
</dbReference>
<name>A0A3D8HDJ2_9BACT</name>
<evidence type="ECO:0000259" key="7">
    <source>
        <dbReference type="Pfam" id="PF21365"/>
    </source>
</evidence>
<reference evidence="9 10" key="1">
    <citation type="submission" date="2018-07" db="EMBL/GenBank/DDBJ databases">
        <title>Parabacteroides acidifaciens nov. sp., isolated from human feces.</title>
        <authorList>
            <person name="Wang Y.J."/>
        </authorList>
    </citation>
    <scope>NUCLEOTIDE SEQUENCE [LARGE SCALE GENOMIC DNA]</scope>
    <source>
        <strain evidence="9 10">426-9</strain>
    </source>
</reference>
<dbReference type="InterPro" id="IPR013780">
    <property type="entry name" value="Glyco_hydro_b"/>
</dbReference>
<dbReference type="InterPro" id="IPR011013">
    <property type="entry name" value="Gal_mutarotase_sf_dom"/>
</dbReference>
<dbReference type="PANTHER" id="PTHR43863">
    <property type="entry name" value="HYDROLASE, PUTATIVE (AFU_ORTHOLOGUE AFUA_1G03140)-RELATED"/>
    <property type="match status" value="1"/>
</dbReference>
<dbReference type="Gene3D" id="2.60.40.1760">
    <property type="entry name" value="glycosyl hydrolase (family 31)"/>
    <property type="match status" value="1"/>
</dbReference>
<dbReference type="SUPFAM" id="SSF51011">
    <property type="entry name" value="Glycosyl hydrolase domain"/>
    <property type="match status" value="1"/>
</dbReference>
<protein>
    <submittedName>
        <fullName evidence="9">DUF5110 domain-containing protein</fullName>
    </submittedName>
</protein>
<feature type="domain" description="Glycoside hydrolase family 31 TIM barrel" evidence="4">
    <location>
        <begin position="279"/>
        <end position="577"/>
    </location>
</feature>
<dbReference type="Pfam" id="PF21365">
    <property type="entry name" value="Glyco_hydro_31_3rd"/>
    <property type="match status" value="1"/>
</dbReference>
<evidence type="ECO:0000313" key="10">
    <source>
        <dbReference type="Proteomes" id="UP000256321"/>
    </source>
</evidence>
<dbReference type="RefSeq" id="WP_115500205.1">
    <property type="nucleotide sequence ID" value="NZ_JACRTI010000034.1"/>
</dbReference>
<dbReference type="EMBL" id="QREV01000034">
    <property type="protein sequence ID" value="RDU48607.1"/>
    <property type="molecule type" value="Genomic_DNA"/>
</dbReference>
<evidence type="ECO:0000256" key="2">
    <source>
        <dbReference type="RuleBase" id="RU361185"/>
    </source>
</evidence>
<evidence type="ECO:0000313" key="9">
    <source>
        <dbReference type="EMBL" id="RDU48607.1"/>
    </source>
</evidence>
<dbReference type="Proteomes" id="UP000629596">
    <property type="component" value="Unassembled WGS sequence"/>
</dbReference>
<dbReference type="GO" id="GO:0030246">
    <property type="term" value="F:carbohydrate binding"/>
    <property type="evidence" value="ECO:0007669"/>
    <property type="project" value="InterPro"/>
</dbReference>
<dbReference type="InterPro" id="IPR051816">
    <property type="entry name" value="Glycosyl_Hydrolase_31"/>
</dbReference>
<keyword evidence="3" id="KW-0732">Signal</keyword>
<dbReference type="InterPro" id="IPR048395">
    <property type="entry name" value="Glyco_hydro_31_C"/>
</dbReference>
<dbReference type="GO" id="GO:0005975">
    <property type="term" value="P:carbohydrate metabolic process"/>
    <property type="evidence" value="ECO:0007669"/>
    <property type="project" value="InterPro"/>
</dbReference>
<dbReference type="InterPro" id="IPR025887">
    <property type="entry name" value="Glyco_hydro_31_N_dom"/>
</dbReference>
<sequence length="795" mass="91548">MKKIYYLLVSLFFLQSVFAANGKQTFDVRLQNGLNMNVEVCTDGIFRIRITPRPAFSESLMQRYGIIKTDWEPVAVSPKDNKQQFEVSTGAYRLKVDKKTGAITVADRKGRVIIEKAVFLTSADPLCTNLGKVINAKYKDMKVPNNGTIIGDDSSKGSSKDMAETGDYKNTSILSISLKDGERFYGGGSTSRDHIQHRGELLRMWTTYQHTEIPMPFMISSENWGVFNNTTRKNFFDIGSYQPDVFSIYNTTDEADFYLMFGNSMPDVINHYTTITGKPYLLPKWAYGLCFGPNMLENQFDILNDAVRFRDMGVPCDLFWLEPQWMEKRYDFSTKKKWNYKLFSAEAYWDSTRYPKKENHRLLIGRLHGMGYHLGLWLCEEYDLSIAEEDALTAAAGKDTSGLEHWMDHLTHFMDNGVDGFKLDPARTIDEHPNFQYYNGRTDKEMHNLNQVLLPKQMYKMTRKHTGRRSWHHYTAGWAGTQHWSASTSGDNGGGRTALFDQLNLGMSGFMNTSCDVMNVNKDEELQSLHFGLFLPWVQINSWYSLHQPFYFPEKEKKMYRDYVKLRYSLMPYIYSAALEGAQTGMPIVRSMPLMFPDDRKTDDMVYQYMFGENFLVGIFSDSIYLPKGNWIDYWTGEKLAGGREVQHTVPDNRAGLLFVREGAIIPFQKEMQYIGEKPLDTLMVKVFPKGTTSYTMYEDDGLTYNFETGAIAATRFECKQSGQKIEFTVFPVEGSYDGIYRSRTYELEIDAPQRPTQVQVNNVPVTDWQYSDNNKVLVTLHQDNITDKVSCIIN</sequence>
<dbReference type="CDD" id="cd14752">
    <property type="entry name" value="GH31_N"/>
    <property type="match status" value="1"/>
</dbReference>
<dbReference type="Gene3D" id="2.60.40.1180">
    <property type="entry name" value="Golgi alpha-mannosidase II"/>
    <property type="match status" value="2"/>
</dbReference>
<proteinExistence type="inferred from homology"/>
<reference evidence="8 11" key="2">
    <citation type="submission" date="2020-08" db="EMBL/GenBank/DDBJ databases">
        <title>Genome public.</title>
        <authorList>
            <person name="Liu C."/>
            <person name="Sun Q."/>
        </authorList>
    </citation>
    <scope>NUCLEOTIDE SEQUENCE [LARGE SCALE GENOMIC DNA]</scope>
    <source>
        <strain evidence="8 11">426_9</strain>
    </source>
</reference>
<keyword evidence="2" id="KW-0378">Hydrolase</keyword>
<comment type="similarity">
    <text evidence="1 2">Belongs to the glycosyl hydrolase 31 family.</text>
</comment>
<dbReference type="InterPro" id="IPR017853">
    <property type="entry name" value="GH"/>
</dbReference>
<dbReference type="Proteomes" id="UP000256321">
    <property type="component" value="Unassembled WGS sequence"/>
</dbReference>
<dbReference type="Pfam" id="PF13802">
    <property type="entry name" value="Gal_mutarotas_2"/>
    <property type="match status" value="1"/>
</dbReference>
<feature type="domain" description="DUF5110" evidence="6">
    <location>
        <begin position="683"/>
        <end position="750"/>
    </location>
</feature>
<dbReference type="Pfam" id="PF01055">
    <property type="entry name" value="Glyco_hydro_31_2nd"/>
    <property type="match status" value="1"/>
</dbReference>
<dbReference type="InterPro" id="IPR033403">
    <property type="entry name" value="DUF5110"/>
</dbReference>
<keyword evidence="11" id="KW-1185">Reference proteome</keyword>
<dbReference type="PANTHER" id="PTHR43863:SF2">
    <property type="entry name" value="MALTASE-GLUCOAMYLASE"/>
    <property type="match status" value="1"/>
</dbReference>
<evidence type="ECO:0000259" key="6">
    <source>
        <dbReference type="Pfam" id="PF17137"/>
    </source>
</evidence>
<evidence type="ECO:0000256" key="3">
    <source>
        <dbReference type="SAM" id="SignalP"/>
    </source>
</evidence>
<evidence type="ECO:0000313" key="8">
    <source>
        <dbReference type="EMBL" id="MBC8602669.1"/>
    </source>
</evidence>
<feature type="domain" description="Glycoside hydrolase family 31 N-terminal" evidence="5">
    <location>
        <begin position="36"/>
        <end position="237"/>
    </location>
</feature>